<dbReference type="SUPFAM" id="SSF46689">
    <property type="entry name" value="Homeodomain-like"/>
    <property type="match status" value="1"/>
</dbReference>
<dbReference type="Pfam" id="PF00046">
    <property type="entry name" value="Homeodomain"/>
    <property type="match status" value="1"/>
</dbReference>
<keyword evidence="9" id="KW-1185">Reference proteome</keyword>
<dbReference type="SMART" id="SM00389">
    <property type="entry name" value="HOX"/>
    <property type="match status" value="1"/>
</dbReference>
<dbReference type="PANTHER" id="PTHR24324">
    <property type="entry name" value="HOMEOBOX PROTEIN HHEX"/>
    <property type="match status" value="1"/>
</dbReference>
<dbReference type="GO" id="GO:0005634">
    <property type="term" value="C:nucleus"/>
    <property type="evidence" value="ECO:0007669"/>
    <property type="project" value="UniProtKB-SubCell"/>
</dbReference>
<evidence type="ECO:0000313" key="9">
    <source>
        <dbReference type="Proteomes" id="UP000320333"/>
    </source>
</evidence>
<dbReference type="Gene3D" id="1.10.10.60">
    <property type="entry name" value="Homeodomain-like"/>
    <property type="match status" value="1"/>
</dbReference>
<evidence type="ECO:0000256" key="4">
    <source>
        <dbReference type="ARBA" id="ARBA00023242"/>
    </source>
</evidence>
<dbReference type="InterPro" id="IPR009057">
    <property type="entry name" value="Homeodomain-like_sf"/>
</dbReference>
<name>A0A507FKA5_9FUNG</name>
<protein>
    <recommendedName>
        <fullName evidence="7">Homeobox domain-containing protein</fullName>
    </recommendedName>
</protein>
<keyword evidence="2 5" id="KW-0238">DNA-binding</keyword>
<dbReference type="EMBL" id="QEAP01000066">
    <property type="protein sequence ID" value="TPX75848.1"/>
    <property type="molecule type" value="Genomic_DNA"/>
</dbReference>
<evidence type="ECO:0000256" key="2">
    <source>
        <dbReference type="ARBA" id="ARBA00023125"/>
    </source>
</evidence>
<comment type="caution">
    <text evidence="8">The sequence shown here is derived from an EMBL/GenBank/DDBJ whole genome shotgun (WGS) entry which is preliminary data.</text>
</comment>
<evidence type="ECO:0000256" key="3">
    <source>
        <dbReference type="ARBA" id="ARBA00023155"/>
    </source>
</evidence>
<comment type="subcellular location">
    <subcellularLocation>
        <location evidence="1 5 6">Nucleus</location>
    </subcellularLocation>
</comment>
<feature type="domain" description="Homeobox" evidence="7">
    <location>
        <begin position="160"/>
        <end position="220"/>
    </location>
</feature>
<proteinExistence type="predicted"/>
<evidence type="ECO:0000259" key="7">
    <source>
        <dbReference type="PROSITE" id="PS50071"/>
    </source>
</evidence>
<evidence type="ECO:0000256" key="6">
    <source>
        <dbReference type="RuleBase" id="RU000682"/>
    </source>
</evidence>
<accession>A0A507FKA5</accession>
<feature type="DNA-binding region" description="Homeobox" evidence="5">
    <location>
        <begin position="162"/>
        <end position="221"/>
    </location>
</feature>
<dbReference type="CDD" id="cd00086">
    <property type="entry name" value="homeodomain"/>
    <property type="match status" value="1"/>
</dbReference>
<dbReference type="InterPro" id="IPR051000">
    <property type="entry name" value="Homeobox_DNA-bind_prot"/>
</dbReference>
<dbReference type="InterPro" id="IPR001356">
    <property type="entry name" value="HD"/>
</dbReference>
<dbReference type="STRING" id="246404.A0A507FKA5"/>
<dbReference type="PANTHER" id="PTHR24324:SF5">
    <property type="entry name" value="HEMATOPOIETICALLY-EXPRESSED HOMEOBOX PROTEIN HHEX"/>
    <property type="match status" value="1"/>
</dbReference>
<dbReference type="GO" id="GO:0000978">
    <property type="term" value="F:RNA polymerase II cis-regulatory region sequence-specific DNA binding"/>
    <property type="evidence" value="ECO:0007669"/>
    <property type="project" value="TreeGrafter"/>
</dbReference>
<dbReference type="GO" id="GO:0006357">
    <property type="term" value="P:regulation of transcription by RNA polymerase II"/>
    <property type="evidence" value="ECO:0007669"/>
    <property type="project" value="TreeGrafter"/>
</dbReference>
<keyword evidence="4 5" id="KW-0539">Nucleus</keyword>
<dbReference type="GO" id="GO:0030154">
    <property type="term" value="P:cell differentiation"/>
    <property type="evidence" value="ECO:0007669"/>
    <property type="project" value="TreeGrafter"/>
</dbReference>
<evidence type="ECO:0000256" key="1">
    <source>
        <dbReference type="ARBA" id="ARBA00004123"/>
    </source>
</evidence>
<dbReference type="OrthoDB" id="6159439at2759"/>
<gene>
    <name evidence="8" type="ORF">CcCBS67573_g02890</name>
</gene>
<organism evidence="8 9">
    <name type="scientific">Chytriomyces confervae</name>
    <dbReference type="NCBI Taxonomy" id="246404"/>
    <lineage>
        <taxon>Eukaryota</taxon>
        <taxon>Fungi</taxon>
        <taxon>Fungi incertae sedis</taxon>
        <taxon>Chytridiomycota</taxon>
        <taxon>Chytridiomycota incertae sedis</taxon>
        <taxon>Chytridiomycetes</taxon>
        <taxon>Chytridiales</taxon>
        <taxon>Chytriomycetaceae</taxon>
        <taxon>Chytriomyces</taxon>
    </lineage>
</organism>
<sequence length="264" mass="29251">MQSPMSLTNEFLCSPQFTQESFDALLLSSQEALAATEGIQSPPFESLAPLVTSFPMTPAQEIMPAAGQLFINQYMFAPIIPSQPIPIFKFEVSDLMPANQSFSELHSPPASASVDYFQYSNVDNHFLLAQPAVQQAVQVSGPVFPAPQSPVSPQTEVPETKQKKMRFRATEAELTFLLSYFESNPFPSSKDRARLASKLGLEPRQILFWFQNRRATLKSNGVLAVKPKRNNLTSSLAFKGKQHNLAQLSAGNPFFYVAEKKETA</sequence>
<evidence type="ECO:0000256" key="5">
    <source>
        <dbReference type="PROSITE-ProRule" id="PRU00108"/>
    </source>
</evidence>
<dbReference type="AlphaFoldDB" id="A0A507FKA5"/>
<reference evidence="8 9" key="1">
    <citation type="journal article" date="2019" name="Sci. Rep.">
        <title>Comparative genomics of chytrid fungi reveal insights into the obligate biotrophic and pathogenic lifestyle of Synchytrium endobioticum.</title>
        <authorList>
            <person name="van de Vossenberg B.T.L.H."/>
            <person name="Warris S."/>
            <person name="Nguyen H.D.T."/>
            <person name="van Gent-Pelzer M.P.E."/>
            <person name="Joly D.L."/>
            <person name="van de Geest H.C."/>
            <person name="Bonants P.J.M."/>
            <person name="Smith D.S."/>
            <person name="Levesque C.A."/>
            <person name="van der Lee T.A.J."/>
        </authorList>
    </citation>
    <scope>NUCLEOTIDE SEQUENCE [LARGE SCALE GENOMIC DNA]</scope>
    <source>
        <strain evidence="8 9">CBS 675.73</strain>
    </source>
</reference>
<dbReference type="PROSITE" id="PS50071">
    <property type="entry name" value="HOMEOBOX_2"/>
    <property type="match status" value="1"/>
</dbReference>
<keyword evidence="3 5" id="KW-0371">Homeobox</keyword>
<dbReference type="Proteomes" id="UP000320333">
    <property type="component" value="Unassembled WGS sequence"/>
</dbReference>
<evidence type="ECO:0000313" key="8">
    <source>
        <dbReference type="EMBL" id="TPX75848.1"/>
    </source>
</evidence>